<dbReference type="Proteomes" id="UP000193642">
    <property type="component" value="Unassembled WGS sequence"/>
</dbReference>
<accession>A0A1Y2BQQ3</accession>
<dbReference type="EMBL" id="MCGO01000052">
    <property type="protein sequence ID" value="ORY37082.1"/>
    <property type="molecule type" value="Genomic_DNA"/>
</dbReference>
<comment type="subcellular location">
    <subcellularLocation>
        <location evidence="1">Nucleus</location>
    </subcellularLocation>
</comment>
<dbReference type="PANTHER" id="PTHR13408:SF0">
    <property type="entry name" value="DNA-DIRECTED RNA POLYMERASE III SUBUNIT RPC4"/>
    <property type="match status" value="1"/>
</dbReference>
<feature type="region of interest" description="Disordered" evidence="5">
    <location>
        <begin position="1"/>
        <end position="155"/>
    </location>
</feature>
<comment type="caution">
    <text evidence="6">The sequence shown here is derived from an EMBL/GenBank/DDBJ whole genome shotgun (WGS) entry which is preliminary data.</text>
</comment>
<dbReference type="GO" id="GO:0003677">
    <property type="term" value="F:DNA binding"/>
    <property type="evidence" value="ECO:0007669"/>
    <property type="project" value="InterPro"/>
</dbReference>
<organism evidence="6 7">
    <name type="scientific">Rhizoclosmatium globosum</name>
    <dbReference type="NCBI Taxonomy" id="329046"/>
    <lineage>
        <taxon>Eukaryota</taxon>
        <taxon>Fungi</taxon>
        <taxon>Fungi incertae sedis</taxon>
        <taxon>Chytridiomycota</taxon>
        <taxon>Chytridiomycota incertae sedis</taxon>
        <taxon>Chytridiomycetes</taxon>
        <taxon>Chytridiales</taxon>
        <taxon>Chytriomycetaceae</taxon>
        <taxon>Rhizoclosmatium</taxon>
    </lineage>
</organism>
<proteinExistence type="predicted"/>
<feature type="compositionally biased region" description="Basic and acidic residues" evidence="5">
    <location>
        <begin position="87"/>
        <end position="106"/>
    </location>
</feature>
<protein>
    <recommendedName>
        <fullName evidence="8">RNA polymerase III RPC4-domain-containing protein</fullName>
    </recommendedName>
</protein>
<evidence type="ECO:0000256" key="3">
    <source>
        <dbReference type="ARBA" id="ARBA00023163"/>
    </source>
</evidence>
<keyword evidence="2" id="KW-0240">DNA-directed RNA polymerase</keyword>
<dbReference type="PANTHER" id="PTHR13408">
    <property type="entry name" value="DNA-DIRECTED RNA POLYMERASE III"/>
    <property type="match status" value="1"/>
</dbReference>
<evidence type="ECO:0000313" key="7">
    <source>
        <dbReference type="Proteomes" id="UP000193642"/>
    </source>
</evidence>
<dbReference type="AlphaFoldDB" id="A0A1Y2BQQ3"/>
<evidence type="ECO:0000256" key="4">
    <source>
        <dbReference type="ARBA" id="ARBA00023242"/>
    </source>
</evidence>
<evidence type="ECO:0000313" key="6">
    <source>
        <dbReference type="EMBL" id="ORY37082.1"/>
    </source>
</evidence>
<sequence>MPPRLVSLRDKRPAQAATPTTTTSANAAATGTAGTSEGGPSDAPPSSSSSSATNPTTSTTTLSQKPKTKPSVAFKPNSASVAKAKTTKIESDDSDRRAREPREQRPKRVFQPRPDIMSQMMPSNLAGNHLRVSGSKSALGGRTSGGGGAGDRQSAYGYDATDKIKSDPGFGFSDVKDDLNLDERDLVMMQNSFDVQDEDAPISLGWSRRVRDREHFLANKKKSDVKADIMIDDREDTTPPENETQSFDEFVQAEQKQLFFFQLPKKLPHFEGLEHSLLGTNEPDANGDLDMTSKSEGLIGKILVHRSGKMKLVLGNISMDVDVVPYSDCIQEAMAIDTTNKTCCILGRVSKRFICTPDINDLLSP</sequence>
<dbReference type="OrthoDB" id="5836119at2759"/>
<evidence type="ECO:0008006" key="8">
    <source>
        <dbReference type="Google" id="ProtNLM"/>
    </source>
</evidence>
<keyword evidence="7" id="KW-1185">Reference proteome</keyword>
<reference evidence="6 7" key="1">
    <citation type="submission" date="2016-07" db="EMBL/GenBank/DDBJ databases">
        <title>Pervasive Adenine N6-methylation of Active Genes in Fungi.</title>
        <authorList>
            <consortium name="DOE Joint Genome Institute"/>
            <person name="Mondo S.J."/>
            <person name="Dannebaum R.O."/>
            <person name="Kuo R.C."/>
            <person name="Labutti K."/>
            <person name="Haridas S."/>
            <person name="Kuo A."/>
            <person name="Salamov A."/>
            <person name="Ahrendt S.R."/>
            <person name="Lipzen A."/>
            <person name="Sullivan W."/>
            <person name="Andreopoulos W.B."/>
            <person name="Clum A."/>
            <person name="Lindquist E."/>
            <person name="Daum C."/>
            <person name="Ramamoorthy G.K."/>
            <person name="Gryganskyi A."/>
            <person name="Culley D."/>
            <person name="Magnuson J.K."/>
            <person name="James T.Y."/>
            <person name="O'Malley M.A."/>
            <person name="Stajich J.E."/>
            <person name="Spatafora J.W."/>
            <person name="Visel A."/>
            <person name="Grigoriev I.V."/>
        </authorList>
    </citation>
    <scope>NUCLEOTIDE SEQUENCE [LARGE SCALE GENOMIC DNA]</scope>
    <source>
        <strain evidence="6 7">JEL800</strain>
    </source>
</reference>
<evidence type="ECO:0000256" key="5">
    <source>
        <dbReference type="SAM" id="MobiDB-lite"/>
    </source>
</evidence>
<dbReference type="STRING" id="329046.A0A1Y2BQQ3"/>
<keyword evidence="4" id="KW-0539">Nucleus</keyword>
<feature type="compositionally biased region" description="Low complexity" evidence="5">
    <location>
        <begin position="14"/>
        <end position="71"/>
    </location>
</feature>
<dbReference type="GO" id="GO:0005666">
    <property type="term" value="C:RNA polymerase III complex"/>
    <property type="evidence" value="ECO:0007669"/>
    <property type="project" value="InterPro"/>
</dbReference>
<keyword evidence="3" id="KW-0804">Transcription</keyword>
<evidence type="ECO:0000256" key="2">
    <source>
        <dbReference type="ARBA" id="ARBA00022478"/>
    </source>
</evidence>
<evidence type="ECO:0000256" key="1">
    <source>
        <dbReference type="ARBA" id="ARBA00004123"/>
    </source>
</evidence>
<gene>
    <name evidence="6" type="ORF">BCR33DRAFT_789941</name>
</gene>
<name>A0A1Y2BQQ3_9FUNG</name>
<dbReference type="Pfam" id="PF05132">
    <property type="entry name" value="RNA_pol_Rpc4"/>
    <property type="match status" value="1"/>
</dbReference>
<dbReference type="InterPro" id="IPR007811">
    <property type="entry name" value="RPC4"/>
</dbReference>
<dbReference type="GO" id="GO:0042797">
    <property type="term" value="P:tRNA transcription by RNA polymerase III"/>
    <property type="evidence" value="ECO:0007669"/>
    <property type="project" value="TreeGrafter"/>
</dbReference>